<accession>A0A3N4R3A7</accession>
<dbReference type="Proteomes" id="UP000266906">
    <property type="component" value="Unassembled WGS sequence"/>
</dbReference>
<gene>
    <name evidence="2" type="ORF">EDD38_7343</name>
</gene>
<proteinExistence type="predicted"/>
<comment type="caution">
    <text evidence="2">The sequence shown here is derived from an EMBL/GenBank/DDBJ whole genome shotgun (WGS) entry which is preliminary data.</text>
</comment>
<reference evidence="2 3" key="1">
    <citation type="submission" date="2018-11" db="EMBL/GenBank/DDBJ databases">
        <title>Sequencing the genomes of 1000 actinobacteria strains.</title>
        <authorList>
            <person name="Klenk H.-P."/>
        </authorList>
    </citation>
    <scope>NUCLEOTIDE SEQUENCE [LARGE SCALE GENOMIC DNA]</scope>
    <source>
        <strain evidence="2 3">DSM 44781</strain>
    </source>
</reference>
<evidence type="ECO:0000313" key="2">
    <source>
        <dbReference type="EMBL" id="RPE28033.1"/>
    </source>
</evidence>
<dbReference type="EMBL" id="RKQG01000003">
    <property type="protein sequence ID" value="RPE28033.1"/>
    <property type="molecule type" value="Genomic_DNA"/>
</dbReference>
<name>A0A3N4R3A7_9ACTN</name>
<protein>
    <submittedName>
        <fullName evidence="2">Uncharacterized protein</fullName>
    </submittedName>
</protein>
<evidence type="ECO:0000256" key="1">
    <source>
        <dbReference type="SAM" id="MobiDB-lite"/>
    </source>
</evidence>
<sequence length="79" mass="8460">MDSHPDMSSGTNHPADGVGTLPPETAEALIEEPIADPTPGTLLCLLDLIEETGVLRQAMLFLRGPIASRTRLAATRRRP</sequence>
<keyword evidence="3" id="KW-1185">Reference proteome</keyword>
<dbReference type="AlphaFoldDB" id="A0A3N4R3A7"/>
<evidence type="ECO:0000313" key="3">
    <source>
        <dbReference type="Proteomes" id="UP000266906"/>
    </source>
</evidence>
<organism evidence="2 3">
    <name type="scientific">Kitasatospora cineracea</name>
    <dbReference type="NCBI Taxonomy" id="88074"/>
    <lineage>
        <taxon>Bacteria</taxon>
        <taxon>Bacillati</taxon>
        <taxon>Actinomycetota</taxon>
        <taxon>Actinomycetes</taxon>
        <taxon>Kitasatosporales</taxon>
        <taxon>Streptomycetaceae</taxon>
        <taxon>Kitasatospora</taxon>
    </lineage>
</organism>
<feature type="compositionally biased region" description="Polar residues" evidence="1">
    <location>
        <begin position="1"/>
        <end position="12"/>
    </location>
</feature>
<feature type="region of interest" description="Disordered" evidence="1">
    <location>
        <begin position="1"/>
        <end position="26"/>
    </location>
</feature>
<dbReference type="RefSeq" id="WP_123821529.1">
    <property type="nucleotide sequence ID" value="NZ_RKQG01000003.1"/>
</dbReference>